<dbReference type="RefSeq" id="WP_162459105.1">
    <property type="nucleotide sequence ID" value="NZ_AP021879.1"/>
</dbReference>
<organism evidence="2 3">
    <name type="scientific">Desulfosarcina ovata subsp. ovata</name>
    <dbReference type="NCBI Taxonomy" id="2752305"/>
    <lineage>
        <taxon>Bacteria</taxon>
        <taxon>Pseudomonadati</taxon>
        <taxon>Thermodesulfobacteriota</taxon>
        <taxon>Desulfobacteria</taxon>
        <taxon>Desulfobacterales</taxon>
        <taxon>Desulfosarcinaceae</taxon>
        <taxon>Desulfosarcina</taxon>
    </lineage>
</organism>
<dbReference type="GO" id="GO:0003677">
    <property type="term" value="F:DNA binding"/>
    <property type="evidence" value="ECO:0007669"/>
    <property type="project" value="InterPro"/>
</dbReference>
<feature type="domain" description="Transposase IS110-like N-terminal" evidence="1">
    <location>
        <begin position="26"/>
        <end position="88"/>
    </location>
</feature>
<keyword evidence="3" id="KW-1185">Reference proteome</keyword>
<accession>A0A5K8AH08</accession>
<gene>
    <name evidence="2" type="ORF">DSCOOX_49460</name>
</gene>
<proteinExistence type="predicted"/>
<reference evidence="2 3" key="1">
    <citation type="submission" date="2019-11" db="EMBL/GenBank/DDBJ databases">
        <title>Comparative genomics of hydrocarbon-degrading Desulfosarcina strains.</title>
        <authorList>
            <person name="Watanabe M."/>
            <person name="Kojima H."/>
            <person name="Fukui M."/>
        </authorList>
    </citation>
    <scope>NUCLEOTIDE SEQUENCE [LARGE SCALE GENOMIC DNA]</scope>
    <source>
        <strain evidence="3">oXyS1</strain>
    </source>
</reference>
<sequence length="92" mass="10837">MDDIARFEMFCKLRSQIRGSENQLIVGIDIAKDKHHAFFGTDRGKSLWRRLIFTNDLIGFERLMEQVETLMSQHNILEFSKNSAGHYSQYVR</sequence>
<dbReference type="EMBL" id="AP021879">
    <property type="protein sequence ID" value="BBO91766.1"/>
    <property type="molecule type" value="Genomic_DNA"/>
</dbReference>
<protein>
    <recommendedName>
        <fullName evidence="1">Transposase IS110-like N-terminal domain-containing protein</fullName>
    </recommendedName>
</protein>
<dbReference type="InterPro" id="IPR002525">
    <property type="entry name" value="Transp_IS110-like_N"/>
</dbReference>
<evidence type="ECO:0000259" key="1">
    <source>
        <dbReference type="Pfam" id="PF01548"/>
    </source>
</evidence>
<name>A0A5K8AH08_9BACT</name>
<evidence type="ECO:0000313" key="3">
    <source>
        <dbReference type="Proteomes" id="UP000422108"/>
    </source>
</evidence>
<dbReference type="Proteomes" id="UP000422108">
    <property type="component" value="Chromosome"/>
</dbReference>
<dbReference type="GO" id="GO:0006313">
    <property type="term" value="P:DNA transposition"/>
    <property type="evidence" value="ECO:0007669"/>
    <property type="project" value="InterPro"/>
</dbReference>
<dbReference type="GO" id="GO:0004803">
    <property type="term" value="F:transposase activity"/>
    <property type="evidence" value="ECO:0007669"/>
    <property type="project" value="InterPro"/>
</dbReference>
<dbReference type="Pfam" id="PF01548">
    <property type="entry name" value="DEDD_Tnp_IS110"/>
    <property type="match status" value="1"/>
</dbReference>
<dbReference type="AlphaFoldDB" id="A0A5K8AH08"/>
<evidence type="ECO:0000313" key="2">
    <source>
        <dbReference type="EMBL" id="BBO91766.1"/>
    </source>
</evidence>